<dbReference type="GO" id="GO:0004930">
    <property type="term" value="F:G protein-coupled receptor activity"/>
    <property type="evidence" value="ECO:0007669"/>
    <property type="project" value="UniProtKB-KW"/>
</dbReference>
<gene>
    <name evidence="11" type="ORF">pdam_00006721</name>
</gene>
<dbReference type="InterPro" id="IPR000276">
    <property type="entry name" value="GPCR_Rhodpsn"/>
</dbReference>
<organism evidence="11 12">
    <name type="scientific">Pocillopora damicornis</name>
    <name type="common">Cauliflower coral</name>
    <name type="synonym">Millepora damicornis</name>
    <dbReference type="NCBI Taxonomy" id="46731"/>
    <lineage>
        <taxon>Eukaryota</taxon>
        <taxon>Metazoa</taxon>
        <taxon>Cnidaria</taxon>
        <taxon>Anthozoa</taxon>
        <taxon>Hexacorallia</taxon>
        <taxon>Scleractinia</taxon>
        <taxon>Astrocoeniina</taxon>
        <taxon>Pocilloporidae</taxon>
        <taxon>Pocillopora</taxon>
    </lineage>
</organism>
<keyword evidence="7 8" id="KW-0807">Transducer</keyword>
<feature type="transmembrane region" description="Helical" evidence="9">
    <location>
        <begin position="97"/>
        <end position="117"/>
    </location>
</feature>
<feature type="transmembrane region" description="Helical" evidence="9">
    <location>
        <begin position="331"/>
        <end position="353"/>
    </location>
</feature>
<dbReference type="CDD" id="cd00637">
    <property type="entry name" value="7tm_classA_rhodopsin-like"/>
    <property type="match status" value="1"/>
</dbReference>
<dbReference type="GO" id="GO:0005886">
    <property type="term" value="C:plasma membrane"/>
    <property type="evidence" value="ECO:0007669"/>
    <property type="project" value="TreeGrafter"/>
</dbReference>
<reference evidence="11 12" key="1">
    <citation type="journal article" date="2018" name="Sci. Rep.">
        <title>Comparative analysis of the Pocillopora damicornis genome highlights role of immune system in coral evolution.</title>
        <authorList>
            <person name="Cunning R."/>
            <person name="Bay R.A."/>
            <person name="Gillette P."/>
            <person name="Baker A.C."/>
            <person name="Traylor-Knowles N."/>
        </authorList>
    </citation>
    <scope>NUCLEOTIDE SEQUENCE [LARGE SCALE GENOMIC DNA]</scope>
    <source>
        <strain evidence="11">RSMAS</strain>
        <tissue evidence="11">Whole animal</tissue>
    </source>
</reference>
<evidence type="ECO:0000256" key="2">
    <source>
        <dbReference type="ARBA" id="ARBA00022692"/>
    </source>
</evidence>
<dbReference type="PROSITE" id="PS50262">
    <property type="entry name" value="G_PROTEIN_RECEP_F1_2"/>
    <property type="match status" value="1"/>
</dbReference>
<keyword evidence="12" id="KW-1185">Reference proteome</keyword>
<keyword evidence="2 8" id="KW-0812">Transmembrane</keyword>
<feature type="transmembrane region" description="Helical" evidence="9">
    <location>
        <begin position="63"/>
        <end position="85"/>
    </location>
</feature>
<dbReference type="Gene3D" id="1.20.1070.10">
    <property type="entry name" value="Rhodopsin 7-helix transmembrane proteins"/>
    <property type="match status" value="1"/>
</dbReference>
<name>A0A3M6UWJ7_POCDA</name>
<dbReference type="PROSITE" id="PS00237">
    <property type="entry name" value="G_PROTEIN_RECEP_F1_1"/>
    <property type="match status" value="1"/>
</dbReference>
<dbReference type="PANTHER" id="PTHR45695">
    <property type="entry name" value="LEUCOKININ RECEPTOR-RELATED"/>
    <property type="match status" value="1"/>
</dbReference>
<evidence type="ECO:0000313" key="11">
    <source>
        <dbReference type="EMBL" id="RMX57894.1"/>
    </source>
</evidence>
<evidence type="ECO:0000256" key="7">
    <source>
        <dbReference type="ARBA" id="ARBA00023224"/>
    </source>
</evidence>
<comment type="subcellular location">
    <subcellularLocation>
        <location evidence="1">Membrane</location>
        <topology evidence="1">Multi-pass membrane protein</topology>
    </subcellularLocation>
</comment>
<evidence type="ECO:0000256" key="6">
    <source>
        <dbReference type="ARBA" id="ARBA00023170"/>
    </source>
</evidence>
<evidence type="ECO:0000256" key="4">
    <source>
        <dbReference type="ARBA" id="ARBA00023040"/>
    </source>
</evidence>
<evidence type="ECO:0000256" key="9">
    <source>
        <dbReference type="SAM" id="Phobius"/>
    </source>
</evidence>
<dbReference type="InterPro" id="IPR017452">
    <property type="entry name" value="GPCR_Rhodpsn_7TM"/>
</dbReference>
<feature type="transmembrane region" description="Helical" evidence="9">
    <location>
        <begin position="177"/>
        <end position="196"/>
    </location>
</feature>
<accession>A0A3M6UWJ7</accession>
<evidence type="ECO:0000259" key="10">
    <source>
        <dbReference type="PROSITE" id="PS50262"/>
    </source>
</evidence>
<feature type="transmembrane region" description="Helical" evidence="9">
    <location>
        <begin position="365"/>
        <end position="385"/>
    </location>
</feature>
<dbReference type="SUPFAM" id="SSF81321">
    <property type="entry name" value="Family A G protein-coupled receptor-like"/>
    <property type="match status" value="1"/>
</dbReference>
<dbReference type="PRINTS" id="PR00237">
    <property type="entry name" value="GPCRRHODOPSN"/>
</dbReference>
<feature type="transmembrane region" description="Helical" evidence="9">
    <location>
        <begin position="137"/>
        <end position="156"/>
    </location>
</feature>
<keyword evidence="3 9" id="KW-1133">Transmembrane helix</keyword>
<protein>
    <recommendedName>
        <fullName evidence="10">G-protein coupled receptors family 1 profile domain-containing protein</fullName>
    </recommendedName>
</protein>
<feature type="transmembrane region" description="Helical" evidence="9">
    <location>
        <begin position="216"/>
        <end position="240"/>
    </location>
</feature>
<evidence type="ECO:0000256" key="8">
    <source>
        <dbReference type="RuleBase" id="RU000688"/>
    </source>
</evidence>
<dbReference type="AlphaFoldDB" id="A0A3M6UWJ7"/>
<evidence type="ECO:0000313" key="12">
    <source>
        <dbReference type="Proteomes" id="UP000275408"/>
    </source>
</evidence>
<dbReference type="OrthoDB" id="10053194at2759"/>
<dbReference type="PANTHER" id="PTHR45695:SF9">
    <property type="entry name" value="LEUCOKININ RECEPTOR"/>
    <property type="match status" value="1"/>
</dbReference>
<dbReference type="STRING" id="46731.A0A3M6UWJ7"/>
<evidence type="ECO:0000256" key="1">
    <source>
        <dbReference type="ARBA" id="ARBA00004141"/>
    </source>
</evidence>
<keyword evidence="6 8" id="KW-0675">Receptor</keyword>
<comment type="similarity">
    <text evidence="8">Belongs to the G-protein coupled receptor 1 family.</text>
</comment>
<sequence length="411" mass="46191">MSQNFEPSTANKIKRDLVHKKTELHSSFGTQSQYSTVLRFNSVMENSTETGKTAMTALQLTEYTFFAVIFIFAVTGNTLVCLVIAQTPRMRTTRNFLLVNLAISDLMVALFCIPFDVVLKVTSPVWPLGEALCKVVWPAMTLFTNCSAATLAAISYDRYRAVIYPWKPRFTTVQTSIIISSTWLMSLLLVLPYILALKMVEGECREDWPVPVAVKLYTLGLFVFQYALPLSIIGFAYFMVALKLREQASILARNRKASGISESAYEKAKNAGSSQYMESAMESELASNDPSFANSTQMSVINNKTKFTASKPSNTRKEEKRLQRSTKIIKMLVSVVLLYAICLLPNQVVWLWYEFGSGANWPHLSTFLTFGSLMVYVNSCVNPLLYAGMNDEFRKGFARILRCQCNNGRST</sequence>
<dbReference type="SMART" id="SM01381">
    <property type="entry name" value="7TM_GPCR_Srsx"/>
    <property type="match status" value="1"/>
</dbReference>
<evidence type="ECO:0000256" key="3">
    <source>
        <dbReference type="ARBA" id="ARBA00022989"/>
    </source>
</evidence>
<evidence type="ECO:0000256" key="5">
    <source>
        <dbReference type="ARBA" id="ARBA00023136"/>
    </source>
</evidence>
<dbReference type="Pfam" id="PF00001">
    <property type="entry name" value="7tm_1"/>
    <property type="match status" value="1"/>
</dbReference>
<dbReference type="Proteomes" id="UP000275408">
    <property type="component" value="Unassembled WGS sequence"/>
</dbReference>
<keyword evidence="5 9" id="KW-0472">Membrane</keyword>
<dbReference type="EMBL" id="RCHS01000573">
    <property type="protein sequence ID" value="RMX57894.1"/>
    <property type="molecule type" value="Genomic_DNA"/>
</dbReference>
<feature type="domain" description="G-protein coupled receptors family 1 profile" evidence="10">
    <location>
        <begin position="76"/>
        <end position="386"/>
    </location>
</feature>
<keyword evidence="4 8" id="KW-0297">G-protein coupled receptor</keyword>
<comment type="caution">
    <text evidence="11">The sequence shown here is derived from an EMBL/GenBank/DDBJ whole genome shotgun (WGS) entry which is preliminary data.</text>
</comment>
<proteinExistence type="inferred from homology"/>